<dbReference type="InterPro" id="IPR001732">
    <property type="entry name" value="UDP-Glc/GDP-Man_DH_N"/>
</dbReference>
<dbReference type="Gene3D" id="1.20.5.100">
    <property type="entry name" value="Cytochrome c1, transmembrane anchor, C-terminal"/>
    <property type="match status" value="1"/>
</dbReference>
<feature type="binding site" evidence="9">
    <location>
        <begin position="270"/>
        <end position="274"/>
    </location>
    <ligand>
        <name>substrate</name>
    </ligand>
</feature>
<evidence type="ECO:0000256" key="5">
    <source>
        <dbReference type="ARBA" id="ARBA00023027"/>
    </source>
</evidence>
<feature type="binding site" evidence="10">
    <location>
        <position position="284"/>
    </location>
    <ligand>
        <name>NAD(+)</name>
        <dbReference type="ChEBI" id="CHEBI:57540"/>
    </ligand>
</feature>
<comment type="similarity">
    <text evidence="2 7">Belongs to the UDP-glucose/GDP-mannose dehydrogenase family.</text>
</comment>
<feature type="binding site" evidence="10">
    <location>
        <position position="121"/>
    </location>
    <ligand>
        <name>NAD(+)</name>
        <dbReference type="ChEBI" id="CHEBI:57540"/>
    </ligand>
</feature>
<feature type="binding site" evidence="10">
    <location>
        <position position="158"/>
    </location>
    <ligand>
        <name>NAD(+)</name>
        <dbReference type="ChEBI" id="CHEBI:57540"/>
    </ligand>
</feature>
<dbReference type="Gene3D" id="3.40.50.720">
    <property type="entry name" value="NAD(P)-binding Rossmann-like Domain"/>
    <property type="match status" value="2"/>
</dbReference>
<feature type="binding site" evidence="10">
    <location>
        <position position="348"/>
    </location>
    <ligand>
        <name>NAD(+)</name>
        <dbReference type="ChEBI" id="CHEBI:57540"/>
    </ligand>
</feature>
<dbReference type="Pfam" id="PF03720">
    <property type="entry name" value="UDPG_MGDP_dh_C"/>
    <property type="match status" value="1"/>
</dbReference>
<dbReference type="Pfam" id="PF03721">
    <property type="entry name" value="UDPG_MGDP_dh_N"/>
    <property type="match status" value="1"/>
</dbReference>
<keyword evidence="13" id="KW-1185">Reference proteome</keyword>
<name>A0A1D2YS74_9BACI</name>
<feature type="binding site" evidence="10">
    <location>
        <position position="84"/>
    </location>
    <ligand>
        <name>NAD(+)</name>
        <dbReference type="ChEBI" id="CHEBI:57540"/>
    </ligand>
</feature>
<dbReference type="Proteomes" id="UP000243739">
    <property type="component" value="Unassembled WGS sequence"/>
</dbReference>
<evidence type="ECO:0000256" key="9">
    <source>
        <dbReference type="PIRSR" id="PIRSR500134-2"/>
    </source>
</evidence>
<dbReference type="PANTHER" id="PTHR43750:SF3">
    <property type="entry name" value="UDP-GLUCOSE 6-DEHYDROGENASE TUAD"/>
    <property type="match status" value="1"/>
</dbReference>
<feature type="domain" description="UDP-glucose/GDP-mannose dehydrogenase C-terminal" evidence="11">
    <location>
        <begin position="334"/>
        <end position="437"/>
    </location>
</feature>
<evidence type="ECO:0000256" key="4">
    <source>
        <dbReference type="ARBA" id="ARBA00023002"/>
    </source>
</evidence>
<reference evidence="12 13" key="1">
    <citation type="submission" date="2016-09" db="EMBL/GenBank/DDBJ databases">
        <title>Draft genome sequence for the type strain of Vulcanibacillus modesticaldus BR, a strictly anaerobic, moderately thermophilic, and nitrate-reducing bacterium from deep sea-hydrothermal vents of the Mid-Atlantic Ridge.</title>
        <authorList>
            <person name="Abin C.A."/>
            <person name="Hollibaugh J.T."/>
        </authorList>
    </citation>
    <scope>NUCLEOTIDE SEQUENCE [LARGE SCALE GENOMIC DNA]</scope>
    <source>
        <strain evidence="12 13">BR</strain>
    </source>
</reference>
<evidence type="ECO:0000256" key="10">
    <source>
        <dbReference type="PIRSR" id="PIRSR500134-3"/>
    </source>
</evidence>
<dbReference type="PIRSF" id="PIRSF000124">
    <property type="entry name" value="UDPglc_GDPman_dh"/>
    <property type="match status" value="1"/>
</dbReference>
<gene>
    <name evidence="12" type="ORF">BHF71_04055</name>
</gene>
<feature type="binding site" evidence="9">
    <location>
        <begin position="155"/>
        <end position="158"/>
    </location>
    <ligand>
        <name>substrate</name>
    </ligand>
</feature>
<dbReference type="EC" id="1.1.1.22" evidence="3 7"/>
<evidence type="ECO:0000256" key="1">
    <source>
        <dbReference type="ARBA" id="ARBA00004701"/>
    </source>
</evidence>
<feature type="binding site" evidence="9">
    <location>
        <position position="278"/>
    </location>
    <ligand>
        <name>substrate</name>
    </ligand>
</feature>
<evidence type="ECO:0000256" key="2">
    <source>
        <dbReference type="ARBA" id="ARBA00006601"/>
    </source>
</evidence>
<dbReference type="OrthoDB" id="9803238at2"/>
<comment type="pathway">
    <text evidence="1">Nucleotide-sugar biosynthesis; UDP-alpha-D-glucuronate biosynthesis; UDP-alpha-D-glucuronate from UDP-alpha-D-glucose: step 1/1.</text>
</comment>
<dbReference type="SMART" id="SM00984">
    <property type="entry name" value="UDPG_MGDP_dh_C"/>
    <property type="match status" value="1"/>
</dbReference>
<proteinExistence type="inferred from homology"/>
<evidence type="ECO:0000313" key="13">
    <source>
        <dbReference type="Proteomes" id="UP000243739"/>
    </source>
</evidence>
<dbReference type="InterPro" id="IPR014027">
    <property type="entry name" value="UDP-Glc/GDP-Man_DH_C"/>
</dbReference>
<comment type="caution">
    <text evidence="12">The sequence shown here is derived from an EMBL/GenBank/DDBJ whole genome shotgun (WGS) entry which is preliminary data.</text>
</comment>
<feature type="binding site" evidence="10">
    <location>
        <position position="30"/>
    </location>
    <ligand>
        <name>NAD(+)</name>
        <dbReference type="ChEBI" id="CHEBI:57540"/>
    </ligand>
</feature>
<accession>A0A1D2YS74</accession>
<feature type="binding site" evidence="10">
    <location>
        <position position="35"/>
    </location>
    <ligand>
        <name>NAD(+)</name>
        <dbReference type="ChEBI" id="CHEBI:57540"/>
    </ligand>
</feature>
<feature type="active site" description="Nucleophile" evidence="8">
    <location>
        <position position="281"/>
    </location>
</feature>
<dbReference type="InterPro" id="IPR017476">
    <property type="entry name" value="UDP-Glc/GDP-Man"/>
</dbReference>
<dbReference type="SUPFAM" id="SSF52413">
    <property type="entry name" value="UDP-glucose/GDP-mannose dehydrogenase C-terminal domain"/>
    <property type="match status" value="1"/>
</dbReference>
<dbReference type="EMBL" id="MIJF01000078">
    <property type="protein sequence ID" value="OEF96909.1"/>
    <property type="molecule type" value="Genomic_DNA"/>
</dbReference>
<dbReference type="UniPathway" id="UPA00038">
    <property type="reaction ID" value="UER00491"/>
</dbReference>
<evidence type="ECO:0000256" key="6">
    <source>
        <dbReference type="ARBA" id="ARBA00047473"/>
    </source>
</evidence>
<dbReference type="GO" id="GO:0051287">
    <property type="term" value="F:NAD binding"/>
    <property type="evidence" value="ECO:0007669"/>
    <property type="project" value="InterPro"/>
</dbReference>
<dbReference type="InterPro" id="IPR036291">
    <property type="entry name" value="NAD(P)-bd_dom_sf"/>
</dbReference>
<dbReference type="STRING" id="337097.BHF71_04055"/>
<dbReference type="InterPro" id="IPR014026">
    <property type="entry name" value="UDP-Glc/GDP-Man_DH_dimer"/>
</dbReference>
<dbReference type="SUPFAM" id="SSF51735">
    <property type="entry name" value="NAD(P)-binding Rossmann-fold domains"/>
    <property type="match status" value="1"/>
</dbReference>
<evidence type="ECO:0000256" key="3">
    <source>
        <dbReference type="ARBA" id="ARBA00012954"/>
    </source>
</evidence>
<keyword evidence="5 7" id="KW-0520">NAD</keyword>
<protein>
    <recommendedName>
        <fullName evidence="3 7">UDP-glucose 6-dehydrogenase</fullName>
        <ecNumber evidence="3 7">1.1.1.22</ecNumber>
    </recommendedName>
</protein>
<dbReference type="PIRSF" id="PIRSF500134">
    <property type="entry name" value="UDPglc_DH_bac"/>
    <property type="match status" value="1"/>
</dbReference>
<dbReference type="AlphaFoldDB" id="A0A1D2YS74"/>
<dbReference type="Pfam" id="PF00984">
    <property type="entry name" value="UDPG_MGDP_dh"/>
    <property type="match status" value="1"/>
</dbReference>
<feature type="binding site" evidence="9">
    <location>
        <position position="341"/>
    </location>
    <ligand>
        <name>substrate</name>
    </ligand>
</feature>
<keyword evidence="4 7" id="KW-0560">Oxidoreductase</keyword>
<evidence type="ECO:0000256" key="7">
    <source>
        <dbReference type="PIRNR" id="PIRNR000124"/>
    </source>
</evidence>
<comment type="catalytic activity">
    <reaction evidence="6 7">
        <text>UDP-alpha-D-glucose + 2 NAD(+) + H2O = UDP-alpha-D-glucuronate + 2 NADH + 3 H(+)</text>
        <dbReference type="Rhea" id="RHEA:23596"/>
        <dbReference type="ChEBI" id="CHEBI:15377"/>
        <dbReference type="ChEBI" id="CHEBI:15378"/>
        <dbReference type="ChEBI" id="CHEBI:57540"/>
        <dbReference type="ChEBI" id="CHEBI:57945"/>
        <dbReference type="ChEBI" id="CHEBI:58052"/>
        <dbReference type="ChEBI" id="CHEBI:58885"/>
        <dbReference type="EC" id="1.1.1.22"/>
    </reaction>
</comment>
<dbReference type="InterPro" id="IPR028357">
    <property type="entry name" value="UDPglc_DH_bac"/>
</dbReference>
<dbReference type="PANTHER" id="PTHR43750">
    <property type="entry name" value="UDP-GLUCOSE 6-DEHYDROGENASE TUAD"/>
    <property type="match status" value="1"/>
</dbReference>
<sequence>MKVTVIGSGYVGLTIGISLAYLNHNVTLLDIDKEKIKSLKRKEIPIFENGLTEMLNIAYHNLTFAYSWEDIEPNIDIIIIAVGTPLGDDGNVDLSQIKEVAKKIGERVNRKKIPVVVIKSTVPIGTTEGVKRIIDQELRDRGINKEATVVFNPEFLREGRALADFLYPDRIIIGTDDLNGSLLLKELYKQIIEQSFSQPNFIDKPNIIRLPEVLITDSKSAEMIKYAANTFLAMKISFINEFANLAEKVGADITEIAKGIGLDRRIGLDFLNAGIGWGGSCLPKDTSAILQTGKRFGLDMQLVQATINVNQFQKEWVIKKLQTLLHPIIGKTIGILGLTFKPNTDDLRNAPSIDIISKLLDLGVNIKVFDPVASDKFQKQFPNIRVTYASHLDELFKNSHGIVLLTEWEEFKNIPFEKLGSSMKEKIIIDGRNVLNRKFLEKAGYIYIGVGRKTYEL</sequence>
<dbReference type="InterPro" id="IPR036220">
    <property type="entry name" value="UDP-Glc/GDP-Man_DH_C_sf"/>
</dbReference>
<evidence type="ECO:0000313" key="12">
    <source>
        <dbReference type="EMBL" id="OEF96909.1"/>
    </source>
</evidence>
<evidence type="ECO:0000259" key="11">
    <source>
        <dbReference type="SMART" id="SM00984"/>
    </source>
</evidence>
<dbReference type="GO" id="GO:0000271">
    <property type="term" value="P:polysaccharide biosynthetic process"/>
    <property type="evidence" value="ECO:0007669"/>
    <property type="project" value="InterPro"/>
</dbReference>
<dbReference type="GO" id="GO:0003979">
    <property type="term" value="F:UDP-glucose 6-dehydrogenase activity"/>
    <property type="evidence" value="ECO:0007669"/>
    <property type="project" value="UniProtKB-EC"/>
</dbReference>
<organism evidence="12 13">
    <name type="scientific">Vulcanibacillus modesticaldus</name>
    <dbReference type="NCBI Taxonomy" id="337097"/>
    <lineage>
        <taxon>Bacteria</taxon>
        <taxon>Bacillati</taxon>
        <taxon>Bacillota</taxon>
        <taxon>Bacilli</taxon>
        <taxon>Bacillales</taxon>
        <taxon>Bacillaceae</taxon>
        <taxon>Vulcanibacillus</taxon>
    </lineage>
</organism>
<evidence type="ECO:0000256" key="8">
    <source>
        <dbReference type="PIRSR" id="PIRSR500134-1"/>
    </source>
</evidence>
<dbReference type="InterPro" id="IPR008927">
    <property type="entry name" value="6-PGluconate_DH-like_C_sf"/>
</dbReference>
<dbReference type="SUPFAM" id="SSF48179">
    <property type="entry name" value="6-phosphogluconate dehydrogenase C-terminal domain-like"/>
    <property type="match status" value="1"/>
</dbReference>
<dbReference type="RefSeq" id="WP_069657542.1">
    <property type="nucleotide sequence ID" value="NZ_MIJF01000078.1"/>
</dbReference>
<dbReference type="GO" id="GO:0006065">
    <property type="term" value="P:UDP-glucuronate biosynthetic process"/>
    <property type="evidence" value="ECO:0007669"/>
    <property type="project" value="UniProtKB-UniPathway"/>
</dbReference>
<dbReference type="NCBIfam" id="TIGR03026">
    <property type="entry name" value="NDP-sugDHase"/>
    <property type="match status" value="1"/>
</dbReference>
<feature type="binding site" evidence="9">
    <location>
        <position position="225"/>
    </location>
    <ligand>
        <name>substrate</name>
    </ligand>
</feature>